<keyword evidence="1" id="KW-0472">Membrane</keyword>
<dbReference type="Pfam" id="PF16344">
    <property type="entry name" value="FecR_C"/>
    <property type="match status" value="1"/>
</dbReference>
<evidence type="ECO:0000313" key="5">
    <source>
        <dbReference type="Proteomes" id="UP000190166"/>
    </source>
</evidence>
<keyword evidence="1" id="KW-1133">Transmembrane helix</keyword>
<dbReference type="PIRSF" id="PIRSF018266">
    <property type="entry name" value="FecR"/>
    <property type="match status" value="1"/>
</dbReference>
<evidence type="ECO:0000259" key="2">
    <source>
        <dbReference type="Pfam" id="PF04773"/>
    </source>
</evidence>
<evidence type="ECO:0000313" key="4">
    <source>
        <dbReference type="EMBL" id="SKD09979.1"/>
    </source>
</evidence>
<dbReference type="Pfam" id="PF04773">
    <property type="entry name" value="FecR"/>
    <property type="match status" value="1"/>
</dbReference>
<name>A0A1T5PCI6_9BACT</name>
<dbReference type="InterPro" id="IPR032508">
    <property type="entry name" value="FecR_C"/>
</dbReference>
<gene>
    <name evidence="4" type="ORF">SAMN05660461_5879</name>
</gene>
<dbReference type="STRING" id="393003.SAMN05660461_5879"/>
<dbReference type="Gene3D" id="2.60.120.1440">
    <property type="match status" value="1"/>
</dbReference>
<keyword evidence="5" id="KW-1185">Reference proteome</keyword>
<feature type="domain" description="FecR protein" evidence="2">
    <location>
        <begin position="115"/>
        <end position="204"/>
    </location>
</feature>
<evidence type="ECO:0000259" key="3">
    <source>
        <dbReference type="Pfam" id="PF16344"/>
    </source>
</evidence>
<dbReference type="RefSeq" id="WP_079473147.1">
    <property type="nucleotide sequence ID" value="NZ_FUZZ01000006.1"/>
</dbReference>
<accession>A0A1T5PCI6</accession>
<reference evidence="4 5" key="1">
    <citation type="submission" date="2017-02" db="EMBL/GenBank/DDBJ databases">
        <authorList>
            <person name="Peterson S.W."/>
        </authorList>
    </citation>
    <scope>NUCLEOTIDE SEQUENCE [LARGE SCALE GENOMIC DNA]</scope>
    <source>
        <strain evidence="4 5">DSM 18108</strain>
    </source>
</reference>
<dbReference type="AlphaFoldDB" id="A0A1T5PCI6"/>
<sequence>MDMNNTRLKELLDKYLDGTATEVEISEVDNWYRSFENDPAFTAQFSPEQRAALEQLIFLRISRQVDAAEPRVSYRSVRWWAAAAAVALLITAGAFFLIRKQPVQPGKTIASVTEQTTKKGIKKISLPDSSIVWLNIDSKIRYEEAKGREIWLDGEAYFEVAPKQGAPFLVHAGTLNINVLGTSFNIDAYTPDAKVTVTVASGKVAIGNDQRSHTTLAANQQAIYHAAKDQLETNNIAAADISAWTQGQLIFKKALFRDIAQKLERRYDVRILFASEQIANSLLTARFDANVPFKNVLGMLCDIYGFSYRQTPGKNEYLVYKKSQPNK</sequence>
<dbReference type="EMBL" id="FUZZ01000006">
    <property type="protein sequence ID" value="SKD09979.1"/>
    <property type="molecule type" value="Genomic_DNA"/>
</dbReference>
<feature type="transmembrane region" description="Helical" evidence="1">
    <location>
        <begin position="79"/>
        <end position="98"/>
    </location>
</feature>
<dbReference type="PANTHER" id="PTHR30273:SF2">
    <property type="entry name" value="PROTEIN FECR"/>
    <property type="match status" value="1"/>
</dbReference>
<proteinExistence type="predicted"/>
<dbReference type="Proteomes" id="UP000190166">
    <property type="component" value="Unassembled WGS sequence"/>
</dbReference>
<dbReference type="PANTHER" id="PTHR30273">
    <property type="entry name" value="PERIPLASMIC SIGNAL SENSOR AND SIGMA FACTOR ACTIVATOR FECR-RELATED"/>
    <property type="match status" value="1"/>
</dbReference>
<feature type="domain" description="Protein FecR C-terminal" evidence="3">
    <location>
        <begin position="249"/>
        <end position="310"/>
    </location>
</feature>
<protein>
    <submittedName>
        <fullName evidence="4">FecR family protein</fullName>
    </submittedName>
</protein>
<dbReference type="GO" id="GO:0016989">
    <property type="term" value="F:sigma factor antagonist activity"/>
    <property type="evidence" value="ECO:0007669"/>
    <property type="project" value="TreeGrafter"/>
</dbReference>
<dbReference type="InterPro" id="IPR012373">
    <property type="entry name" value="Ferrdict_sens_TM"/>
</dbReference>
<keyword evidence="1" id="KW-0812">Transmembrane</keyword>
<dbReference type="Gene3D" id="3.55.50.30">
    <property type="match status" value="1"/>
</dbReference>
<organism evidence="4 5">
    <name type="scientific">Chitinophaga ginsengisegetis</name>
    <dbReference type="NCBI Taxonomy" id="393003"/>
    <lineage>
        <taxon>Bacteria</taxon>
        <taxon>Pseudomonadati</taxon>
        <taxon>Bacteroidota</taxon>
        <taxon>Chitinophagia</taxon>
        <taxon>Chitinophagales</taxon>
        <taxon>Chitinophagaceae</taxon>
        <taxon>Chitinophaga</taxon>
    </lineage>
</organism>
<dbReference type="InterPro" id="IPR006860">
    <property type="entry name" value="FecR"/>
</dbReference>
<evidence type="ECO:0000256" key="1">
    <source>
        <dbReference type="SAM" id="Phobius"/>
    </source>
</evidence>